<name>A0A914E759_9BILA</name>
<evidence type="ECO:0000313" key="2">
    <source>
        <dbReference type="Proteomes" id="UP000887540"/>
    </source>
</evidence>
<protein>
    <submittedName>
        <fullName evidence="3">Uncharacterized protein</fullName>
    </submittedName>
</protein>
<dbReference type="SUPFAM" id="SSF53850">
    <property type="entry name" value="Periplasmic binding protein-like II"/>
    <property type="match status" value="1"/>
</dbReference>
<evidence type="ECO:0000313" key="3">
    <source>
        <dbReference type="WBParaSite" id="ACRNAN_scaffold6202.g9573.t1"/>
    </source>
</evidence>
<accession>A0A914E759</accession>
<reference evidence="3" key="1">
    <citation type="submission" date="2022-11" db="UniProtKB">
        <authorList>
            <consortium name="WormBaseParasite"/>
        </authorList>
    </citation>
    <scope>IDENTIFICATION</scope>
</reference>
<proteinExistence type="predicted"/>
<dbReference type="Proteomes" id="UP000887540">
    <property type="component" value="Unplaced"/>
</dbReference>
<feature type="region of interest" description="Disordered" evidence="1">
    <location>
        <begin position="1"/>
        <end position="20"/>
    </location>
</feature>
<evidence type="ECO:0000256" key="1">
    <source>
        <dbReference type="SAM" id="MobiDB-lite"/>
    </source>
</evidence>
<sequence>MNYTENSNSTFDSHTNSSKGLGRKLRLAGFKDYPPLVQFSKCPTWSMKMCSHPGSDVEFLRIVLKIAGIDYEVVQHNYLTQELIPALNNGSVDMSLVALRAELKYYLTVPLRHGVAFQDLQEVLDAMEYQGWIGVQNVNGYGPGLYCKPEQCEQFERIKAKGRLIVLPQDDDVGLTEELMKGHRVGFAAFTLDLAPADISVYDRQRRTLFIRDSKMSYEMLAFAMNPNLTLELEMINRALSEVLCSYATIRGRYVPPYNAYRDEVDTEYVVLTNIHLKDVYNMVFILIGVAEYSRVKED</sequence>
<feature type="compositionally biased region" description="Polar residues" evidence="1">
    <location>
        <begin position="1"/>
        <end position="19"/>
    </location>
</feature>
<keyword evidence="2" id="KW-1185">Reference proteome</keyword>
<dbReference type="AlphaFoldDB" id="A0A914E759"/>
<dbReference type="WBParaSite" id="ACRNAN_scaffold6202.g9573.t1">
    <property type="protein sequence ID" value="ACRNAN_scaffold6202.g9573.t1"/>
    <property type="gene ID" value="ACRNAN_scaffold6202.g9573"/>
</dbReference>
<organism evidence="2 3">
    <name type="scientific">Acrobeloides nanus</name>
    <dbReference type="NCBI Taxonomy" id="290746"/>
    <lineage>
        <taxon>Eukaryota</taxon>
        <taxon>Metazoa</taxon>
        <taxon>Ecdysozoa</taxon>
        <taxon>Nematoda</taxon>
        <taxon>Chromadorea</taxon>
        <taxon>Rhabditida</taxon>
        <taxon>Tylenchina</taxon>
        <taxon>Cephalobomorpha</taxon>
        <taxon>Cephaloboidea</taxon>
        <taxon>Cephalobidae</taxon>
        <taxon>Acrobeloides</taxon>
    </lineage>
</organism>